<gene>
    <name evidence="3" type="ORF">TNCV_4295201</name>
</gene>
<dbReference type="AlphaFoldDB" id="A0A8X6RHY4"/>
<evidence type="ECO:0000259" key="2">
    <source>
        <dbReference type="Pfam" id="PF04218"/>
    </source>
</evidence>
<proteinExistence type="predicted"/>
<dbReference type="InterPro" id="IPR009057">
    <property type="entry name" value="Homeodomain-like_sf"/>
</dbReference>
<dbReference type="SUPFAM" id="SSF46689">
    <property type="entry name" value="Homeodomain-like"/>
    <property type="match status" value="1"/>
</dbReference>
<dbReference type="InterPro" id="IPR007889">
    <property type="entry name" value="HTH_Psq"/>
</dbReference>
<accession>A0A8X6RHY4</accession>
<sequence length="76" mass="8830">MVIIKSTKIEQQEKAFSVETKMQVIRRLDTGERRSQMGAALNLETSTMRTILKNKEKNTVLGNCNYDKLCSWNYPF</sequence>
<dbReference type="EMBL" id="BMAU01021177">
    <property type="protein sequence ID" value="GFX94480.1"/>
    <property type="molecule type" value="Genomic_DNA"/>
</dbReference>
<dbReference type="Pfam" id="PF04218">
    <property type="entry name" value="CENP-B_N"/>
    <property type="match status" value="1"/>
</dbReference>
<name>A0A8X6RHY4_TRICX</name>
<evidence type="ECO:0000256" key="1">
    <source>
        <dbReference type="ARBA" id="ARBA00004123"/>
    </source>
</evidence>
<dbReference type="GO" id="GO:0005634">
    <property type="term" value="C:nucleus"/>
    <property type="evidence" value="ECO:0007669"/>
    <property type="project" value="UniProtKB-SubCell"/>
</dbReference>
<dbReference type="Gene3D" id="1.10.10.60">
    <property type="entry name" value="Homeodomain-like"/>
    <property type="match status" value="1"/>
</dbReference>
<evidence type="ECO:0000313" key="4">
    <source>
        <dbReference type="Proteomes" id="UP000887159"/>
    </source>
</evidence>
<comment type="subcellular location">
    <subcellularLocation>
        <location evidence="1">Nucleus</location>
    </subcellularLocation>
</comment>
<reference evidence="3" key="1">
    <citation type="submission" date="2020-08" db="EMBL/GenBank/DDBJ databases">
        <title>Multicomponent nature underlies the extraordinary mechanical properties of spider dragline silk.</title>
        <authorList>
            <person name="Kono N."/>
            <person name="Nakamura H."/>
            <person name="Mori M."/>
            <person name="Yoshida Y."/>
            <person name="Ohtoshi R."/>
            <person name="Malay A.D."/>
            <person name="Moran D.A.P."/>
            <person name="Tomita M."/>
            <person name="Numata K."/>
            <person name="Arakawa K."/>
        </authorList>
    </citation>
    <scope>NUCLEOTIDE SEQUENCE</scope>
</reference>
<evidence type="ECO:0000313" key="3">
    <source>
        <dbReference type="EMBL" id="GFX94480.1"/>
    </source>
</evidence>
<organism evidence="3 4">
    <name type="scientific">Trichonephila clavipes</name>
    <name type="common">Golden silk orbweaver</name>
    <name type="synonym">Nephila clavipes</name>
    <dbReference type="NCBI Taxonomy" id="2585209"/>
    <lineage>
        <taxon>Eukaryota</taxon>
        <taxon>Metazoa</taxon>
        <taxon>Ecdysozoa</taxon>
        <taxon>Arthropoda</taxon>
        <taxon>Chelicerata</taxon>
        <taxon>Arachnida</taxon>
        <taxon>Araneae</taxon>
        <taxon>Araneomorphae</taxon>
        <taxon>Entelegynae</taxon>
        <taxon>Araneoidea</taxon>
        <taxon>Nephilidae</taxon>
        <taxon>Trichonephila</taxon>
    </lineage>
</organism>
<dbReference type="Proteomes" id="UP000887159">
    <property type="component" value="Unassembled WGS sequence"/>
</dbReference>
<comment type="caution">
    <text evidence="3">The sequence shown here is derived from an EMBL/GenBank/DDBJ whole genome shotgun (WGS) entry which is preliminary data.</text>
</comment>
<keyword evidence="4" id="KW-1185">Reference proteome</keyword>
<dbReference type="GO" id="GO:0003677">
    <property type="term" value="F:DNA binding"/>
    <property type="evidence" value="ECO:0007669"/>
    <property type="project" value="InterPro"/>
</dbReference>
<protein>
    <recommendedName>
        <fullName evidence="2">HTH psq-type domain-containing protein</fullName>
    </recommendedName>
</protein>
<feature type="domain" description="HTH psq-type" evidence="2">
    <location>
        <begin position="21"/>
        <end position="57"/>
    </location>
</feature>